<dbReference type="GO" id="GO:0006307">
    <property type="term" value="P:DNA alkylation repair"/>
    <property type="evidence" value="ECO:0007669"/>
    <property type="project" value="TreeGrafter"/>
</dbReference>
<protein>
    <recommendedName>
        <fullName evidence="2">DNA-3-methyladenine glycosylase II</fullName>
        <ecNumber evidence="2">3.2.2.21</ecNumber>
    </recommendedName>
</protein>
<evidence type="ECO:0000256" key="3">
    <source>
        <dbReference type="ARBA" id="ARBA00022763"/>
    </source>
</evidence>
<dbReference type="PANTHER" id="PTHR43003:SF13">
    <property type="entry name" value="DNA-3-METHYLADENINE GLYCOSYLASE 2"/>
    <property type="match status" value="1"/>
</dbReference>
<evidence type="ECO:0000256" key="1">
    <source>
        <dbReference type="ARBA" id="ARBA00000086"/>
    </source>
</evidence>
<dbReference type="SMART" id="SM01009">
    <property type="entry name" value="AlkA_N"/>
    <property type="match status" value="1"/>
</dbReference>
<dbReference type="SUPFAM" id="SSF48150">
    <property type="entry name" value="DNA-glycosylase"/>
    <property type="match status" value="1"/>
</dbReference>
<dbReference type="Gene3D" id="3.30.310.20">
    <property type="entry name" value="DNA-3-methyladenine glycosylase AlkA, N-terminal domain"/>
    <property type="match status" value="1"/>
</dbReference>
<sequence length="295" mass="32157">MNNAPQTTLLLPYHAPWEWQQFHDHFALRALAGVERLGREHYCRSFRLGTVSGWFRVSPQPGQNALALSYSASAIPCLAELQQRVRRMFDLDAEPQRIGRHFAQDPYLATLIARNPGLRLPTAFDPFEQAVRAIVGQQVTVKAAVSISGRLVARLGEPLPAADGAGVDRLFPSAAAIAGADLAGIGMPGKRVQTLQHFAGLIASGALHLDLRHGSEALIERLCALPGIGPWTAEYIALRAFGAADAFPASDLGLLKAPLWGADGIDARQLKARAEAWRPWRAYAAAHLWHNYSQR</sequence>
<name>A0A1I5NVB0_9PSED</name>
<reference evidence="8" key="1">
    <citation type="submission" date="2016-10" db="EMBL/GenBank/DDBJ databases">
        <authorList>
            <person name="Varghese N."/>
            <person name="Submissions S."/>
        </authorList>
    </citation>
    <scope>NUCLEOTIDE SEQUENCE [LARGE SCALE GENOMIC DNA]</scope>
    <source>
        <strain evidence="8">DSM 17834</strain>
    </source>
</reference>
<dbReference type="GO" id="GO:0032131">
    <property type="term" value="F:alkylated DNA binding"/>
    <property type="evidence" value="ECO:0007669"/>
    <property type="project" value="TreeGrafter"/>
</dbReference>
<dbReference type="Pfam" id="PF06029">
    <property type="entry name" value="AlkA_N"/>
    <property type="match status" value="1"/>
</dbReference>
<dbReference type="STRING" id="289003.SAMN05216190_10778"/>
<organism evidence="7 8">
    <name type="scientific">Pseudomonas borbori</name>
    <dbReference type="NCBI Taxonomy" id="289003"/>
    <lineage>
        <taxon>Bacteria</taxon>
        <taxon>Pseudomonadati</taxon>
        <taxon>Pseudomonadota</taxon>
        <taxon>Gammaproteobacteria</taxon>
        <taxon>Pseudomonadales</taxon>
        <taxon>Pseudomonadaceae</taxon>
        <taxon>Pseudomonas</taxon>
    </lineage>
</organism>
<dbReference type="EC" id="3.2.2.21" evidence="2"/>
<evidence type="ECO:0000256" key="4">
    <source>
        <dbReference type="ARBA" id="ARBA00023204"/>
    </source>
</evidence>
<dbReference type="PANTHER" id="PTHR43003">
    <property type="entry name" value="DNA-3-METHYLADENINE GLYCOSYLASE"/>
    <property type="match status" value="1"/>
</dbReference>
<dbReference type="SMART" id="SM00478">
    <property type="entry name" value="ENDO3c"/>
    <property type="match status" value="1"/>
</dbReference>
<keyword evidence="3" id="KW-0227">DNA damage</keyword>
<evidence type="ECO:0000259" key="5">
    <source>
        <dbReference type="SMART" id="SM00478"/>
    </source>
</evidence>
<dbReference type="AlphaFoldDB" id="A0A1I5NVB0"/>
<dbReference type="GO" id="GO:0032993">
    <property type="term" value="C:protein-DNA complex"/>
    <property type="evidence" value="ECO:0007669"/>
    <property type="project" value="TreeGrafter"/>
</dbReference>
<dbReference type="InterPro" id="IPR023170">
    <property type="entry name" value="HhH_base_excis_C"/>
</dbReference>
<dbReference type="Gene3D" id="1.10.1670.10">
    <property type="entry name" value="Helix-hairpin-Helix base-excision DNA repair enzymes (C-terminal)"/>
    <property type="match status" value="1"/>
</dbReference>
<evidence type="ECO:0000256" key="2">
    <source>
        <dbReference type="ARBA" id="ARBA00012000"/>
    </source>
</evidence>
<dbReference type="RefSeq" id="WP_090499262.1">
    <property type="nucleotide sequence ID" value="NZ_FOWX01000007.1"/>
</dbReference>
<dbReference type="InterPro" id="IPR051912">
    <property type="entry name" value="Alkylbase_DNA_Glycosylase/TA"/>
</dbReference>
<comment type="catalytic activity">
    <reaction evidence="1">
        <text>Hydrolysis of alkylated DNA, releasing 3-methyladenine, 3-methylguanine, 7-methylguanine and 7-methyladenine.</text>
        <dbReference type="EC" id="3.2.2.21"/>
    </reaction>
</comment>
<accession>A0A1I5NVB0</accession>
<dbReference type="GO" id="GO:0043916">
    <property type="term" value="F:DNA-7-methylguanine glycosylase activity"/>
    <property type="evidence" value="ECO:0007669"/>
    <property type="project" value="TreeGrafter"/>
</dbReference>
<dbReference type="Proteomes" id="UP000198784">
    <property type="component" value="Unassembled WGS sequence"/>
</dbReference>
<dbReference type="GO" id="GO:0005737">
    <property type="term" value="C:cytoplasm"/>
    <property type="evidence" value="ECO:0007669"/>
    <property type="project" value="TreeGrafter"/>
</dbReference>
<dbReference type="InterPro" id="IPR011257">
    <property type="entry name" value="DNA_glycosylase"/>
</dbReference>
<dbReference type="GO" id="GO:0006285">
    <property type="term" value="P:base-excision repair, AP site formation"/>
    <property type="evidence" value="ECO:0007669"/>
    <property type="project" value="TreeGrafter"/>
</dbReference>
<gene>
    <name evidence="7" type="ORF">SAMN05216190_10778</name>
</gene>
<dbReference type="InterPro" id="IPR037046">
    <property type="entry name" value="AlkA_N_sf"/>
</dbReference>
<dbReference type="OrthoDB" id="9811249at2"/>
<evidence type="ECO:0000313" key="7">
    <source>
        <dbReference type="EMBL" id="SFP25181.1"/>
    </source>
</evidence>
<dbReference type="InterPro" id="IPR003265">
    <property type="entry name" value="HhH-GPD_domain"/>
</dbReference>
<dbReference type="SUPFAM" id="SSF55945">
    <property type="entry name" value="TATA-box binding protein-like"/>
    <property type="match status" value="1"/>
</dbReference>
<dbReference type="CDD" id="cd00056">
    <property type="entry name" value="ENDO3c"/>
    <property type="match status" value="1"/>
</dbReference>
<evidence type="ECO:0000313" key="8">
    <source>
        <dbReference type="Proteomes" id="UP000198784"/>
    </source>
</evidence>
<dbReference type="Gene3D" id="1.10.340.30">
    <property type="entry name" value="Hypothetical protein, domain 2"/>
    <property type="match status" value="1"/>
</dbReference>
<keyword evidence="8" id="KW-1185">Reference proteome</keyword>
<dbReference type="GO" id="GO:0008725">
    <property type="term" value="F:DNA-3-methyladenine glycosylase activity"/>
    <property type="evidence" value="ECO:0007669"/>
    <property type="project" value="TreeGrafter"/>
</dbReference>
<feature type="domain" description="DNA-3-methyladenine glycosylase AlkA N-terminal" evidence="6">
    <location>
        <begin position="8"/>
        <end position="125"/>
    </location>
</feature>
<proteinExistence type="predicted"/>
<feature type="domain" description="HhH-GPD" evidence="5">
    <location>
        <begin position="135"/>
        <end position="293"/>
    </location>
</feature>
<keyword evidence="4" id="KW-0234">DNA repair</keyword>
<dbReference type="InterPro" id="IPR010316">
    <property type="entry name" value="AlkA_N"/>
</dbReference>
<dbReference type="EMBL" id="FOWX01000007">
    <property type="protein sequence ID" value="SFP25181.1"/>
    <property type="molecule type" value="Genomic_DNA"/>
</dbReference>
<evidence type="ECO:0000259" key="6">
    <source>
        <dbReference type="SMART" id="SM01009"/>
    </source>
</evidence>